<dbReference type="InterPro" id="IPR001680">
    <property type="entry name" value="WD40_rpt"/>
</dbReference>
<evidence type="ECO:0000256" key="5">
    <source>
        <dbReference type="SAM" id="SignalP"/>
    </source>
</evidence>
<sequence>MRRSVPASLWLLLWLAVLSACTVPPAGPPAVPAPDTAAPLAEADTQPEQTGGLLQGPILRLATGMHTAPILKRDVDAAQRYLVTGSLDKSMRVWELATGRFLRTIRPPLGLGDAGKIDAVALSPDGSTIAAGGPLRHPRPRPPAPLPSGGRCGAARWGGDGWRRGKRAF</sequence>
<name>A0A938B208_UNCTE</name>
<evidence type="ECO:0008006" key="8">
    <source>
        <dbReference type="Google" id="ProtNLM"/>
    </source>
</evidence>
<feature type="compositionally biased region" description="Gly residues" evidence="4">
    <location>
        <begin position="150"/>
        <end position="160"/>
    </location>
</feature>
<accession>A0A938B208</accession>
<evidence type="ECO:0000256" key="2">
    <source>
        <dbReference type="ARBA" id="ARBA00022737"/>
    </source>
</evidence>
<dbReference type="InterPro" id="IPR015943">
    <property type="entry name" value="WD40/YVTN_repeat-like_dom_sf"/>
</dbReference>
<reference evidence="6" key="1">
    <citation type="submission" date="2019-03" db="EMBL/GenBank/DDBJ databases">
        <title>Lake Tanganyika Metagenome-Assembled Genomes (MAGs).</title>
        <authorList>
            <person name="Tran P."/>
        </authorList>
    </citation>
    <scope>NUCLEOTIDE SEQUENCE</scope>
    <source>
        <strain evidence="6">K_DeepCast_65m_m2_066</strain>
    </source>
</reference>
<keyword evidence="2" id="KW-0677">Repeat</keyword>
<dbReference type="SUPFAM" id="SSF50998">
    <property type="entry name" value="Quinoprotein alcohol dehydrogenase-like"/>
    <property type="match status" value="1"/>
</dbReference>
<feature type="chain" id="PRO_5037052095" description="WD40 repeat domain-containing protein" evidence="5">
    <location>
        <begin position="27"/>
        <end position="169"/>
    </location>
</feature>
<feature type="repeat" description="WD" evidence="3">
    <location>
        <begin position="63"/>
        <end position="104"/>
    </location>
</feature>
<proteinExistence type="predicted"/>
<dbReference type="EMBL" id="VGLS01000155">
    <property type="protein sequence ID" value="MBM3223514.1"/>
    <property type="molecule type" value="Genomic_DNA"/>
</dbReference>
<evidence type="ECO:0000256" key="3">
    <source>
        <dbReference type="PROSITE-ProRule" id="PRU00221"/>
    </source>
</evidence>
<dbReference type="Proteomes" id="UP000712673">
    <property type="component" value="Unassembled WGS sequence"/>
</dbReference>
<dbReference type="InterPro" id="IPR011047">
    <property type="entry name" value="Quinoprotein_ADH-like_sf"/>
</dbReference>
<keyword evidence="5" id="KW-0732">Signal</keyword>
<gene>
    <name evidence="6" type="ORF">FJZ47_06915</name>
</gene>
<protein>
    <recommendedName>
        <fullName evidence="8">WD40 repeat domain-containing protein</fullName>
    </recommendedName>
</protein>
<dbReference type="Pfam" id="PF00400">
    <property type="entry name" value="WD40"/>
    <property type="match status" value="1"/>
</dbReference>
<dbReference type="PROSITE" id="PS51257">
    <property type="entry name" value="PROKAR_LIPOPROTEIN"/>
    <property type="match status" value="1"/>
</dbReference>
<dbReference type="Gene3D" id="2.130.10.10">
    <property type="entry name" value="YVTN repeat-like/Quinoprotein amine dehydrogenase"/>
    <property type="match status" value="1"/>
</dbReference>
<organism evidence="6 7">
    <name type="scientific">Tectimicrobiota bacterium</name>
    <dbReference type="NCBI Taxonomy" id="2528274"/>
    <lineage>
        <taxon>Bacteria</taxon>
        <taxon>Pseudomonadati</taxon>
        <taxon>Nitrospinota/Tectimicrobiota group</taxon>
        <taxon>Candidatus Tectimicrobiota</taxon>
    </lineage>
</organism>
<feature type="non-terminal residue" evidence="6">
    <location>
        <position position="169"/>
    </location>
</feature>
<evidence type="ECO:0000256" key="1">
    <source>
        <dbReference type="ARBA" id="ARBA00022574"/>
    </source>
</evidence>
<feature type="signal peptide" evidence="5">
    <location>
        <begin position="1"/>
        <end position="26"/>
    </location>
</feature>
<dbReference type="AlphaFoldDB" id="A0A938B208"/>
<evidence type="ECO:0000313" key="6">
    <source>
        <dbReference type="EMBL" id="MBM3223514.1"/>
    </source>
</evidence>
<feature type="region of interest" description="Disordered" evidence="4">
    <location>
        <begin position="128"/>
        <end position="169"/>
    </location>
</feature>
<dbReference type="PROSITE" id="PS50082">
    <property type="entry name" value="WD_REPEATS_2"/>
    <property type="match status" value="1"/>
</dbReference>
<comment type="caution">
    <text evidence="6">The sequence shown here is derived from an EMBL/GenBank/DDBJ whole genome shotgun (WGS) entry which is preliminary data.</text>
</comment>
<dbReference type="PROSITE" id="PS00678">
    <property type="entry name" value="WD_REPEATS_1"/>
    <property type="match status" value="1"/>
</dbReference>
<keyword evidence="1 3" id="KW-0853">WD repeat</keyword>
<evidence type="ECO:0000313" key="7">
    <source>
        <dbReference type="Proteomes" id="UP000712673"/>
    </source>
</evidence>
<dbReference type="InterPro" id="IPR019775">
    <property type="entry name" value="WD40_repeat_CS"/>
</dbReference>
<evidence type="ECO:0000256" key="4">
    <source>
        <dbReference type="SAM" id="MobiDB-lite"/>
    </source>
</evidence>